<dbReference type="InterPro" id="IPR022644">
    <property type="entry name" value="De-COase2_N"/>
</dbReference>
<dbReference type="Proteomes" id="UP000241769">
    <property type="component" value="Unassembled WGS sequence"/>
</dbReference>
<dbReference type="Gene3D" id="2.40.37.10">
    <property type="entry name" value="Lyase, Ornithine Decarboxylase, Chain A, domain 1"/>
    <property type="match status" value="1"/>
</dbReference>
<evidence type="ECO:0000259" key="10">
    <source>
        <dbReference type="Pfam" id="PF02784"/>
    </source>
</evidence>
<comment type="caution">
    <text evidence="11">The sequence shown here is derived from an EMBL/GenBank/DDBJ whole genome shotgun (WGS) entry which is preliminary data.</text>
</comment>
<dbReference type="PRINTS" id="PR01182">
    <property type="entry name" value="ORNDCRBXLASE"/>
</dbReference>
<dbReference type="EC" id="4.1.1.17" evidence="6"/>
<dbReference type="InParanoid" id="A0A2P6N7N2"/>
<protein>
    <recommendedName>
        <fullName evidence="6">ornithine decarboxylase</fullName>
        <ecNumber evidence="6">4.1.1.17</ecNumber>
    </recommendedName>
</protein>
<comment type="subunit">
    <text evidence="7">Homodimer. Only the dimer is catalytically active, as the active sites are constructed of residues from both monomers.</text>
</comment>
<dbReference type="InterPro" id="IPR009006">
    <property type="entry name" value="Ala_racemase/Decarboxylase_C"/>
</dbReference>
<evidence type="ECO:0000256" key="6">
    <source>
        <dbReference type="ARBA" id="ARBA00034138"/>
    </source>
</evidence>
<dbReference type="GO" id="GO:0004586">
    <property type="term" value="F:ornithine decarboxylase activity"/>
    <property type="evidence" value="ECO:0007669"/>
    <property type="project" value="UniProtKB-EC"/>
</dbReference>
<dbReference type="EMBL" id="MDYQ01000165">
    <property type="protein sequence ID" value="PRP79963.1"/>
    <property type="molecule type" value="Genomic_DNA"/>
</dbReference>
<name>A0A2P6N7N2_9EUKA</name>
<accession>A0A2P6N7N2</accession>
<dbReference type="SUPFAM" id="SSF51419">
    <property type="entry name" value="PLP-binding barrel"/>
    <property type="match status" value="1"/>
</dbReference>
<dbReference type="SUPFAM" id="SSF50621">
    <property type="entry name" value="Alanine racemase C-terminal domain-like"/>
    <property type="match status" value="1"/>
</dbReference>
<feature type="domain" description="Orn/DAP/Arg decarboxylase 2 N-terminal" evidence="10">
    <location>
        <begin position="170"/>
        <end position="402"/>
    </location>
</feature>
<keyword evidence="12" id="KW-1185">Reference proteome</keyword>
<dbReference type="STRING" id="1890364.A0A2P6N7N2"/>
<comment type="catalytic activity">
    <reaction evidence="8">
        <text>L-ornithine + H(+) = putrescine + CO2</text>
        <dbReference type="Rhea" id="RHEA:22964"/>
        <dbReference type="ChEBI" id="CHEBI:15378"/>
        <dbReference type="ChEBI" id="CHEBI:16526"/>
        <dbReference type="ChEBI" id="CHEBI:46911"/>
        <dbReference type="ChEBI" id="CHEBI:326268"/>
        <dbReference type="EC" id="4.1.1.17"/>
    </reaction>
</comment>
<dbReference type="PROSITE" id="PS00878">
    <property type="entry name" value="ODR_DC_2_1"/>
    <property type="match status" value="1"/>
</dbReference>
<evidence type="ECO:0000256" key="1">
    <source>
        <dbReference type="ARBA" id="ARBA00001933"/>
    </source>
</evidence>
<evidence type="ECO:0000256" key="4">
    <source>
        <dbReference type="ARBA" id="ARBA00023239"/>
    </source>
</evidence>
<dbReference type="CDD" id="cd00622">
    <property type="entry name" value="PLPDE_III_ODC"/>
    <property type="match status" value="1"/>
</dbReference>
<evidence type="ECO:0000313" key="12">
    <source>
        <dbReference type="Proteomes" id="UP000241769"/>
    </source>
</evidence>
<reference evidence="11 12" key="1">
    <citation type="journal article" date="2018" name="Genome Biol. Evol.">
        <title>Multiple Roots of Fruiting Body Formation in Amoebozoa.</title>
        <authorList>
            <person name="Hillmann F."/>
            <person name="Forbes G."/>
            <person name="Novohradska S."/>
            <person name="Ferling I."/>
            <person name="Riege K."/>
            <person name="Groth M."/>
            <person name="Westermann M."/>
            <person name="Marz M."/>
            <person name="Spaller T."/>
            <person name="Winckler T."/>
            <person name="Schaap P."/>
            <person name="Glockner G."/>
        </authorList>
    </citation>
    <scope>NUCLEOTIDE SEQUENCE [LARGE SCALE GENOMIC DNA]</scope>
    <source>
        <strain evidence="11 12">Jena</strain>
    </source>
</reference>
<dbReference type="InterPro" id="IPR002433">
    <property type="entry name" value="Orn_de-COase"/>
</dbReference>
<organism evidence="11 12">
    <name type="scientific">Planoprotostelium fungivorum</name>
    <dbReference type="NCBI Taxonomy" id="1890364"/>
    <lineage>
        <taxon>Eukaryota</taxon>
        <taxon>Amoebozoa</taxon>
        <taxon>Evosea</taxon>
        <taxon>Variosea</taxon>
        <taxon>Cavosteliida</taxon>
        <taxon>Cavosteliaceae</taxon>
        <taxon>Planoprotostelium</taxon>
    </lineage>
</organism>
<dbReference type="Pfam" id="PF02784">
    <property type="entry name" value="Orn_Arg_deC_N"/>
    <property type="match status" value="1"/>
</dbReference>
<evidence type="ECO:0000256" key="5">
    <source>
        <dbReference type="ARBA" id="ARBA00034115"/>
    </source>
</evidence>
<dbReference type="AlphaFoldDB" id="A0A2P6N7N2"/>
<proteinExistence type="inferred from homology"/>
<dbReference type="FunFam" id="3.20.20.10:FF:000005">
    <property type="entry name" value="Ornithine decarboxylase"/>
    <property type="match status" value="1"/>
</dbReference>
<feature type="active site" description="Proton donor" evidence="9">
    <location>
        <position position="467"/>
    </location>
</feature>
<dbReference type="GO" id="GO:0033387">
    <property type="term" value="P:putrescine biosynthetic process from arginine, via ornithine"/>
    <property type="evidence" value="ECO:0007669"/>
    <property type="project" value="TreeGrafter"/>
</dbReference>
<dbReference type="PANTHER" id="PTHR11482:SF6">
    <property type="entry name" value="ORNITHINE DECARBOXYLASE 1-RELATED"/>
    <property type="match status" value="1"/>
</dbReference>
<dbReference type="Gene3D" id="3.20.20.10">
    <property type="entry name" value="Alanine racemase"/>
    <property type="match status" value="1"/>
</dbReference>
<evidence type="ECO:0000256" key="2">
    <source>
        <dbReference type="ARBA" id="ARBA00008872"/>
    </source>
</evidence>
<dbReference type="InterPro" id="IPR000183">
    <property type="entry name" value="Orn/DAP/Arg_de-COase"/>
</dbReference>
<evidence type="ECO:0000256" key="8">
    <source>
        <dbReference type="ARBA" id="ARBA00049127"/>
    </source>
</evidence>
<evidence type="ECO:0000256" key="9">
    <source>
        <dbReference type="PIRSR" id="PIRSR600183-50"/>
    </source>
</evidence>
<dbReference type="FunCoup" id="A0A2P6N7N2">
    <property type="interactions" value="89"/>
</dbReference>
<dbReference type="InterPro" id="IPR022653">
    <property type="entry name" value="De-COase2_pyr-phos_BS"/>
</dbReference>
<evidence type="ECO:0000256" key="7">
    <source>
        <dbReference type="ARBA" id="ARBA00046672"/>
    </source>
</evidence>
<feature type="modified residue" description="N6-(pyridoxal phosphate)lysine" evidence="9">
    <location>
        <position position="193"/>
    </location>
</feature>
<dbReference type="PRINTS" id="PR01179">
    <property type="entry name" value="ODADCRBXLASE"/>
</dbReference>
<dbReference type="InterPro" id="IPR029066">
    <property type="entry name" value="PLP-binding_barrel"/>
</dbReference>
<comment type="pathway">
    <text evidence="5">Amine and polyamine biosynthesis; putrescine biosynthesis via L-ornithine pathway; putrescine from L-ornithine: step 1/1.</text>
</comment>
<evidence type="ECO:0000256" key="3">
    <source>
        <dbReference type="ARBA" id="ARBA00022898"/>
    </source>
</evidence>
<comment type="similarity">
    <text evidence="2">Belongs to the Orn/Lys/Arg decarboxylase class-II family.</text>
</comment>
<keyword evidence="3 9" id="KW-0663">Pyridoxal phosphate</keyword>
<gene>
    <name evidence="11" type="ORF">PROFUN_05939</name>
</gene>
<dbReference type="OrthoDB" id="5034579at2759"/>
<dbReference type="PANTHER" id="PTHR11482">
    <property type="entry name" value="ARGININE/DIAMINOPIMELATE/ORNITHINE DECARBOXYLASE"/>
    <property type="match status" value="1"/>
</dbReference>
<keyword evidence="4" id="KW-0456">Lyase</keyword>
<sequence>MKAGTVTKQPAKIRSMVQILLTGVEVTIDARSDGRSSSGYPLRMNRCSPSDARRLHARRRHYTHKHTTHHRSLLREQTNTNSNTLPFMRLATQRRPVTWSFGHPSAAHFETLARDTVSASCEDFTVTQYKVPKDVNNKWSVEATGDRNIEDILSEKAADREDAFFIIDLGRVTDKYKRWKEELPTVKPFFAIKCNPNTAIIRTLASLGTGFDCASMTEMRQVLGCGVSPSDIIFANPTKMRSHIEFAKGAGIKLMTFDNRDELVKVHSIYPEAELVLRIITDDSHSVCGFSSKFGAPMSSVEDLLSTANSLGCTVRGVSFHVGSNCLSPLAFEKAITSAAAVFRLAEGYGYRMDFLDLGGGWPGVDGADVTFSDMAAAVRPLLPLFPPHVRVIAEPGRYFVADSHTLAVNVFAKRATDEGGYLYYVNDGVYQSFNCIYFDHYSPRPRLLRGGEEEELHRSTLFGPTCDSIDCVAKDIYLPELNVGDWLYFTNMGAYTVAAASSFNGFDSCPTTFYIESDV</sequence>
<dbReference type="GO" id="GO:0005737">
    <property type="term" value="C:cytoplasm"/>
    <property type="evidence" value="ECO:0007669"/>
    <property type="project" value="TreeGrafter"/>
</dbReference>
<evidence type="ECO:0000313" key="11">
    <source>
        <dbReference type="EMBL" id="PRP79963.1"/>
    </source>
</evidence>
<comment type="cofactor">
    <cofactor evidence="1 9">
        <name>pyridoxal 5'-phosphate</name>
        <dbReference type="ChEBI" id="CHEBI:597326"/>
    </cofactor>
</comment>